<proteinExistence type="inferred from homology"/>
<evidence type="ECO:0000313" key="9">
    <source>
        <dbReference type="Ensembl" id="ENSOMYP00000010160.2"/>
    </source>
</evidence>
<name>A0A8C7NN58_ONCMY</name>
<dbReference type="PANTHER" id="PTHR10656:SF9">
    <property type="entry name" value="INOSITOL 1,4,5-TRISPHOSPHATE RECEPTOR-INTERACTING PROTEIN-LIKE 2"/>
    <property type="match status" value="1"/>
</dbReference>
<dbReference type="GO" id="GO:0016020">
    <property type="term" value="C:membrane"/>
    <property type="evidence" value="ECO:0007669"/>
    <property type="project" value="UniProtKB-SubCell"/>
</dbReference>
<dbReference type="Proteomes" id="UP000694395">
    <property type="component" value="Chromosome 12"/>
</dbReference>
<evidence type="ECO:0000256" key="4">
    <source>
        <dbReference type="ARBA" id="ARBA00022729"/>
    </source>
</evidence>
<sequence length="763" mass="85044">MSVYTLNLRVFWPLLTCVLTGLVFHHHITHWLSPESDPESGPDPGYEAGTEPCSDQGPPVFFSLIKLLLACVLCYLFIRYCSTHPGGPQRVPLETADGALKSSCSRREVLEDYYERWVRLSPHVLGHSKAHVAKLVGELVRAGRATGGIPESSLAFRGDFLQVGSSYEEHKVGAPDYYDILVPLKIPRELRLEPRVYKGERRGEEKKDERGEEKGEGKRDVRGEEKKEKGDKRAEENNKRVEVKENRRKSGKGEGKEDVREQRGEVKENGRRSGKGEGKEDVREQRGEVKENGRRSGKGEGKEDVREQRGEVKENGRRSGKGEGKEDVREQRGEVKENGRRSGKGNMMRVRSNKLKEVLKDDSKVEEQTEVQEEGKEVLKDEVKEEMKGESSEDGGWSGVPRCSLETPRRGDWLRKHRNFTDTFLRMHPSRGSPERSSSSLSGVTAVSGGGGGGGGGGGVYRLTPDSVLRWFYPAVQRCLATVRYPFEQRCTLSLALADDRVQLRLTPRSDYVCCHISMAIRLLPAIPLGDGVYLVPVETTASVAMSNTDQHQNQQSEERDLWTLFFPRQEQRLLGWLRGRSPQPSCHLKVLQLTKALRDLGGQALDSHRGALWRSVLSSYTLKTAWLRLLLSSPAEAWEDRHLVARMEELVRSLRESLQNRALDHLFLGSDSSSILPDSVALPKLVKEAVGAPVEGSGGCLGGSTGNLWAGVDPASLDLVSGRLAYAWSHLHRLIRLGRPQRSSLGLGRAGNINCQHLQPGE</sequence>
<evidence type="ECO:0000256" key="6">
    <source>
        <dbReference type="ARBA" id="ARBA00023136"/>
    </source>
</evidence>
<evidence type="ECO:0000259" key="8">
    <source>
        <dbReference type="Pfam" id="PF20266"/>
    </source>
</evidence>
<keyword evidence="6" id="KW-0472">Membrane</keyword>
<feature type="region of interest" description="Disordered" evidence="7">
    <location>
        <begin position="200"/>
        <end position="403"/>
    </location>
</feature>
<keyword evidence="10" id="KW-1185">Reference proteome</keyword>
<evidence type="ECO:0000256" key="7">
    <source>
        <dbReference type="SAM" id="MobiDB-lite"/>
    </source>
</evidence>
<dbReference type="PANTHER" id="PTHR10656">
    <property type="entry name" value="CELL FATE DETERMINING PROTEIN MAB21-RELATED"/>
    <property type="match status" value="1"/>
</dbReference>
<evidence type="ECO:0000256" key="5">
    <source>
        <dbReference type="ARBA" id="ARBA00022989"/>
    </source>
</evidence>
<comment type="similarity">
    <text evidence="2">Belongs to the ITPRIP family.</text>
</comment>
<comment type="subcellular location">
    <subcellularLocation>
        <location evidence="1">Membrane</location>
        <topology evidence="1">Single-pass type I membrane protein</topology>
    </subcellularLocation>
</comment>
<feature type="compositionally biased region" description="Gly residues" evidence="7">
    <location>
        <begin position="448"/>
        <end position="458"/>
    </location>
</feature>
<feature type="domain" description="Mab-21-like HhH/H2TH-like" evidence="8">
    <location>
        <begin position="589"/>
        <end position="669"/>
    </location>
</feature>
<dbReference type="AlphaFoldDB" id="A0A8C7NN58"/>
<feature type="compositionally biased region" description="Basic and acidic residues" evidence="7">
    <location>
        <begin position="200"/>
        <end position="245"/>
    </location>
</feature>
<evidence type="ECO:0000256" key="1">
    <source>
        <dbReference type="ARBA" id="ARBA00004479"/>
    </source>
</evidence>
<dbReference type="SMART" id="SM01265">
    <property type="entry name" value="Mab-21"/>
    <property type="match status" value="1"/>
</dbReference>
<reference evidence="9" key="1">
    <citation type="submission" date="2020-07" db="EMBL/GenBank/DDBJ databases">
        <title>A long reads based de novo assembly of the rainbow trout Arlee double haploid line genome.</title>
        <authorList>
            <person name="Gao G."/>
            <person name="Palti Y."/>
        </authorList>
    </citation>
    <scope>NUCLEOTIDE SEQUENCE [LARGE SCALE GENOMIC DNA]</scope>
</reference>
<dbReference type="InterPro" id="IPR024810">
    <property type="entry name" value="MAB21L/cGLR"/>
</dbReference>
<feature type="region of interest" description="Disordered" evidence="7">
    <location>
        <begin position="425"/>
        <end position="458"/>
    </location>
</feature>
<accession>A0A8C7NN58</accession>
<reference evidence="9" key="2">
    <citation type="submission" date="2025-08" db="UniProtKB">
        <authorList>
            <consortium name="Ensembl"/>
        </authorList>
    </citation>
    <scope>IDENTIFICATION</scope>
</reference>
<dbReference type="Pfam" id="PF20266">
    <property type="entry name" value="Mab-21_C"/>
    <property type="match status" value="1"/>
</dbReference>
<keyword evidence="3" id="KW-0812">Transmembrane</keyword>
<feature type="compositionally biased region" description="Basic and acidic residues" evidence="7">
    <location>
        <begin position="251"/>
        <end position="340"/>
    </location>
</feature>
<dbReference type="Ensembl" id="ENSOMYT00000011229.2">
    <property type="protein sequence ID" value="ENSOMYP00000010160.2"/>
    <property type="gene ID" value="ENSOMYG00000005096.2"/>
</dbReference>
<feature type="compositionally biased region" description="Low complexity" evidence="7">
    <location>
        <begin position="430"/>
        <end position="447"/>
    </location>
</feature>
<keyword evidence="4" id="KW-0732">Signal</keyword>
<evidence type="ECO:0000256" key="2">
    <source>
        <dbReference type="ARBA" id="ARBA00005554"/>
    </source>
</evidence>
<protein>
    <recommendedName>
        <fullName evidence="8">Mab-21-like HhH/H2TH-like domain-containing protein</fullName>
    </recommendedName>
</protein>
<dbReference type="InterPro" id="IPR046906">
    <property type="entry name" value="Mab-21_HhH/H2TH-like"/>
</dbReference>
<dbReference type="GeneTree" id="ENSGT01050000244827"/>
<feature type="compositionally biased region" description="Basic and acidic residues" evidence="7">
    <location>
        <begin position="354"/>
        <end position="391"/>
    </location>
</feature>
<dbReference type="PRINTS" id="PR02107">
    <property type="entry name" value="INOS145TPRIP"/>
</dbReference>
<dbReference type="Gene3D" id="1.10.1410.40">
    <property type="match status" value="1"/>
</dbReference>
<reference evidence="9" key="3">
    <citation type="submission" date="2025-09" db="UniProtKB">
        <authorList>
            <consortium name="Ensembl"/>
        </authorList>
    </citation>
    <scope>IDENTIFICATION</scope>
</reference>
<dbReference type="InterPro" id="IPR026250">
    <property type="entry name" value="ITPRIP-like"/>
</dbReference>
<keyword evidence="5" id="KW-1133">Transmembrane helix</keyword>
<evidence type="ECO:0000313" key="10">
    <source>
        <dbReference type="Proteomes" id="UP000694395"/>
    </source>
</evidence>
<evidence type="ECO:0000256" key="3">
    <source>
        <dbReference type="ARBA" id="ARBA00022692"/>
    </source>
</evidence>
<organism evidence="9 10">
    <name type="scientific">Oncorhynchus mykiss</name>
    <name type="common">Rainbow trout</name>
    <name type="synonym">Salmo gairdneri</name>
    <dbReference type="NCBI Taxonomy" id="8022"/>
    <lineage>
        <taxon>Eukaryota</taxon>
        <taxon>Metazoa</taxon>
        <taxon>Chordata</taxon>
        <taxon>Craniata</taxon>
        <taxon>Vertebrata</taxon>
        <taxon>Euteleostomi</taxon>
        <taxon>Actinopterygii</taxon>
        <taxon>Neopterygii</taxon>
        <taxon>Teleostei</taxon>
        <taxon>Protacanthopterygii</taxon>
        <taxon>Salmoniformes</taxon>
        <taxon>Salmonidae</taxon>
        <taxon>Salmoninae</taxon>
        <taxon>Oncorhynchus</taxon>
    </lineage>
</organism>